<protein>
    <submittedName>
        <fullName evidence="2">Putative cystatin</fullName>
    </submittedName>
</protein>
<dbReference type="EMBL" id="GIKN01003740">
    <property type="protein sequence ID" value="NIE46013.1"/>
    <property type="molecule type" value="Transcribed_RNA"/>
</dbReference>
<evidence type="ECO:0000313" key="2">
    <source>
        <dbReference type="EMBL" id="NIE46013.1"/>
    </source>
</evidence>
<feature type="chain" id="PRO_5026147426" evidence="1">
    <location>
        <begin position="26"/>
        <end position="137"/>
    </location>
</feature>
<evidence type="ECO:0000256" key="1">
    <source>
        <dbReference type="SAM" id="SignalP"/>
    </source>
</evidence>
<proteinExistence type="predicted"/>
<dbReference type="Gene3D" id="3.10.450.10">
    <property type="match status" value="1"/>
</dbReference>
<name>A0A6G5A6Z4_RHIMP</name>
<sequence>MHVLCTAGIAFTALFTLIGTTSVWQQTGKVLEGDWEVIDATRHPLYLEIARHEALLFQAPSGFRIVVQRVIIAEKMILGNVVKYRITFSFIRSRCSVEEDYNEDKCRPENDEHPEKMTTERCQCERSKVQWGHHDSI</sequence>
<keyword evidence="1" id="KW-0732">Signal</keyword>
<reference evidence="2" key="1">
    <citation type="submission" date="2020-03" db="EMBL/GenBank/DDBJ databases">
        <title>A transcriptome and proteome of the tick Rhipicephalus microplus shaped by the genetic composition of its hosts and developmental stage.</title>
        <authorList>
            <person name="Garcia G.R."/>
            <person name="Ribeiro J.M.C."/>
            <person name="Maruyama S.R."/>
            <person name="Gardinasse L.G."/>
            <person name="Nelson K."/>
            <person name="Ferreira B.R."/>
            <person name="Andrade T.G."/>
            <person name="Santos I.K.F.M."/>
        </authorList>
    </citation>
    <scope>NUCLEOTIDE SEQUENCE</scope>
    <source>
        <strain evidence="2">NSGR</strain>
        <tissue evidence="2">Salivary glands</tissue>
    </source>
</reference>
<accession>A0A6G5A6Z4</accession>
<feature type="signal peptide" evidence="1">
    <location>
        <begin position="1"/>
        <end position="25"/>
    </location>
</feature>
<dbReference type="AlphaFoldDB" id="A0A6G5A6Z4"/>
<organism evidence="2">
    <name type="scientific">Rhipicephalus microplus</name>
    <name type="common">Cattle tick</name>
    <name type="synonym">Boophilus microplus</name>
    <dbReference type="NCBI Taxonomy" id="6941"/>
    <lineage>
        <taxon>Eukaryota</taxon>
        <taxon>Metazoa</taxon>
        <taxon>Ecdysozoa</taxon>
        <taxon>Arthropoda</taxon>
        <taxon>Chelicerata</taxon>
        <taxon>Arachnida</taxon>
        <taxon>Acari</taxon>
        <taxon>Parasitiformes</taxon>
        <taxon>Ixodida</taxon>
        <taxon>Ixodoidea</taxon>
        <taxon>Ixodidae</taxon>
        <taxon>Rhipicephalinae</taxon>
        <taxon>Rhipicephalus</taxon>
        <taxon>Boophilus</taxon>
    </lineage>
</organism>